<keyword evidence="2" id="KW-1185">Reference proteome</keyword>
<comment type="caution">
    <text evidence="1">The sequence shown here is derived from an EMBL/GenBank/DDBJ whole genome shotgun (WGS) entry which is preliminary data.</text>
</comment>
<proteinExistence type="predicted"/>
<sequence>MGAGRKKTTLTLKEKAQPSCTVNGSAPARNLRKTDLAAVIFGCKHNTIRECFSELLFGLPSSHFAYVKNISPGLPLFLFNYSDRKLYGIFEAASHGQMNINAYGWTGDGAEYSPYPAQVRVRIQTQCQPLLEDQFRPVIADNYYEQRLFWFELDWVQTRHLKAMFLLAPVDTSVSLPRNMPRCNTLAKSLPTSGRRHVLDQVEAPFSEAVSAHSNQSDVRWGWSNTNSSVTGNANTSHQQKTWSSLFKNSTTSQTTKEDQDLGAQAPESNFPHSDQSNMECDSLSVPPWLEGEILNYEALPEDSAMWNYEEVHAGSESGWELSCSSVQKRTAFEEKEGVQATSYDLAHLEDSNVGWGSSCATRLLDGESRPSKGSTADDVTKVDEDEVLHHEKGSPHPFATDEVNLEDGCSPEVQEVEEMNSSSIQSVVAKLMQEIGGLKVSQLKQVQKISCLEQELVESKVEIQQLKKQCHVLESRSPFSIGRVDDSILIVGGFDGCSWLSTLDSYSPSEDTMKSLKPMTCVRSYASQATLNGDLYVLGGVDGDMWHDTVESYNPTSNQWVSRPSLNQKKGSLAGASLCGKIFVVGGGNGLACYSEVEMLDMNIGRWITTQSMLQKRFASAAAEINGTLYVVGGYDGRKYLEFALGGYNGAEMVPTVEIFEPRVGSWMMGEPMNNAKGYSGAVVLGGKIYNIGGVKENNEILDTIECYEEGGSWEVTNLKAVGKRCYFSAIVLFGSRITGTSFLSKFAKISLNTNIPEDSSLCQVFHRMGAGRKKKTLTLKEKPPSNTVNCSVSARNLRKGDLGLPGSHFAYVKNIRPGMPLFLFNYSDRKLHGIFEAVSAGQMNIDPYAWTGDGATSTPYPAQARVRIEKRCQPLKEDQYSSIIADNYYEPRIFWQELDRSQTKNLITLFSLSPVDVSTRHDIARHNTRPSKKQNKAERNTLVRALPKSNASPFIADVEHNTVVASSSTSHQPKTWSSLFKHSTSTETFKEDEDSKTQPSDLTLAHSNLYNMECESSSMMPCLEGESQNFEALQDDSAMWNEERICAGSESGGEVSSSSFQEGTIFEALVNDTKQEGEHGDTVVLCENLPRSDGSDMGWDSACATPHMSGEIQPSEAYMHADVTKDVAKVDEEEVPDNHGEASDGVDSVSRCSSEALAVADMESVVAKSIVILLQMIEEIEGLKDSQLKQVQKIGSLGKELVESKAEIQKLKNRCDLLESGLLPQIGHVQEAVIKTIDDTILLVGGFDGCSWLSALDSYSPSQDTMKSLRPMTFPRLYASAATLDGELYVFGGVDAGTWHDTVESYNPTNDQWVSRPSLNQKKGSLAGASLYGEIYAIGGGNGVECYAEVEMLDMNIGRWITTRSMLQKRFAPAAAEINGTLYVVGGYDGTNYLNSVERFDPREHLWTRVGSMSMRRGCHSVAVVNGKLYALGGYNGAEMVPTVEIFDPRLGSWMLGEPMNYCRGYSGAAAIGEKIFVIGGVNESDKILDTVECYKEGCVWEVSNLKAVGKRCYFSAIVL</sequence>
<evidence type="ECO:0000313" key="2">
    <source>
        <dbReference type="Proteomes" id="UP001062846"/>
    </source>
</evidence>
<accession>A0ACC0PFG4</accession>
<evidence type="ECO:0000313" key="1">
    <source>
        <dbReference type="EMBL" id="KAI8564311.1"/>
    </source>
</evidence>
<organism evidence="1 2">
    <name type="scientific">Rhododendron molle</name>
    <name type="common">Chinese azalea</name>
    <name type="synonym">Azalea mollis</name>
    <dbReference type="NCBI Taxonomy" id="49168"/>
    <lineage>
        <taxon>Eukaryota</taxon>
        <taxon>Viridiplantae</taxon>
        <taxon>Streptophyta</taxon>
        <taxon>Embryophyta</taxon>
        <taxon>Tracheophyta</taxon>
        <taxon>Spermatophyta</taxon>
        <taxon>Magnoliopsida</taxon>
        <taxon>eudicotyledons</taxon>
        <taxon>Gunneridae</taxon>
        <taxon>Pentapetalae</taxon>
        <taxon>asterids</taxon>
        <taxon>Ericales</taxon>
        <taxon>Ericaceae</taxon>
        <taxon>Ericoideae</taxon>
        <taxon>Rhodoreae</taxon>
        <taxon>Rhododendron</taxon>
    </lineage>
</organism>
<dbReference type="Proteomes" id="UP001062846">
    <property type="component" value="Chromosome 3"/>
</dbReference>
<name>A0ACC0PFG4_RHOML</name>
<reference evidence="1" key="1">
    <citation type="submission" date="2022-02" db="EMBL/GenBank/DDBJ databases">
        <title>Plant Genome Project.</title>
        <authorList>
            <person name="Zhang R.-G."/>
        </authorList>
    </citation>
    <scope>NUCLEOTIDE SEQUENCE</scope>
    <source>
        <strain evidence="1">AT1</strain>
    </source>
</reference>
<dbReference type="EMBL" id="CM046390">
    <property type="protein sequence ID" value="KAI8564311.1"/>
    <property type="molecule type" value="Genomic_DNA"/>
</dbReference>
<protein>
    <submittedName>
        <fullName evidence="1">Uncharacterized protein</fullName>
    </submittedName>
</protein>
<gene>
    <name evidence="1" type="ORF">RHMOL_Rhmol03G0171100</name>
</gene>